<comment type="function">
    <text evidence="1">Hydrolyzes indole-3-acetamide (IAM) into indole-3-acetic acid (IAA).</text>
</comment>
<accession>X5MKP7</accession>
<dbReference type="PANTHER" id="PTHR11895:SF7">
    <property type="entry name" value="GLUTAMYL-TRNA(GLN) AMIDOTRANSFERASE SUBUNIT A, MITOCHONDRIAL"/>
    <property type="match status" value="1"/>
</dbReference>
<evidence type="ECO:0000256" key="3">
    <source>
        <dbReference type="ARBA" id="ARBA00021874"/>
    </source>
</evidence>
<dbReference type="GO" id="GO:0016874">
    <property type="term" value="F:ligase activity"/>
    <property type="evidence" value="ECO:0007669"/>
    <property type="project" value="UniProtKB-KW"/>
</dbReference>
<dbReference type="PROSITE" id="PS00571">
    <property type="entry name" value="AMIDASES"/>
    <property type="match status" value="1"/>
</dbReference>
<dbReference type="Proteomes" id="UP000032160">
    <property type="component" value="Chromosome I"/>
</dbReference>
<dbReference type="EMBL" id="HG966617">
    <property type="protein sequence ID" value="CDO58780.1"/>
    <property type="molecule type" value="Genomic_DNA"/>
</dbReference>
<evidence type="ECO:0000313" key="6">
    <source>
        <dbReference type="Proteomes" id="UP000032160"/>
    </source>
</evidence>
<evidence type="ECO:0000259" key="4">
    <source>
        <dbReference type="Pfam" id="PF01425"/>
    </source>
</evidence>
<dbReference type="SUPFAM" id="SSF75304">
    <property type="entry name" value="Amidase signature (AS) enzymes"/>
    <property type="match status" value="1"/>
</dbReference>
<keyword evidence="5" id="KW-0436">Ligase</keyword>
<dbReference type="PATRIC" id="fig|1458461.3.peg.567"/>
<dbReference type="GO" id="GO:0016740">
    <property type="term" value="F:transferase activity"/>
    <property type="evidence" value="ECO:0007669"/>
    <property type="project" value="UniProtKB-KW"/>
</dbReference>
<dbReference type="InterPro" id="IPR036928">
    <property type="entry name" value="AS_sf"/>
</dbReference>
<dbReference type="Gene3D" id="3.90.1300.10">
    <property type="entry name" value="Amidase signature (AS) domain"/>
    <property type="match status" value="1"/>
</dbReference>
<evidence type="ECO:0000256" key="2">
    <source>
        <dbReference type="ARBA" id="ARBA00009199"/>
    </source>
</evidence>
<dbReference type="HOGENOM" id="CLU_009600_0_4_5"/>
<reference evidence="5 6" key="1">
    <citation type="journal article" date="2014" name="Front. Genet.">
        <title>Genome and metabolic network of "Candidatus Phaeomarinobacter ectocarpi" Ec32, a new candidate genus of Alphaproteobacteria frequently associated with brown algae.</title>
        <authorList>
            <person name="Dittami S.M."/>
            <person name="Barbeyron T."/>
            <person name="Boyen C."/>
            <person name="Cambefort J."/>
            <person name="Collet G."/>
            <person name="Delage L."/>
            <person name="Gobet A."/>
            <person name="Groisillier A."/>
            <person name="Leblanc C."/>
            <person name="Michel G."/>
            <person name="Scornet D."/>
            <person name="Siegel A."/>
            <person name="Tapia J.E."/>
            <person name="Tonon T."/>
        </authorList>
    </citation>
    <scope>NUCLEOTIDE SEQUENCE [LARGE SCALE GENOMIC DNA]</scope>
    <source>
        <strain evidence="5 6">Ec32</strain>
    </source>
</reference>
<gene>
    <name evidence="5" type="ORF">BN1012_Phect566</name>
</gene>
<dbReference type="KEGG" id="pect:BN1012_Phect566"/>
<evidence type="ECO:0000313" key="5">
    <source>
        <dbReference type="EMBL" id="CDO58780.1"/>
    </source>
</evidence>
<dbReference type="AlphaFoldDB" id="X5MKP7"/>
<dbReference type="OrthoDB" id="9777859at2"/>
<name>X5MKP7_9HYPH</name>
<keyword evidence="5" id="KW-0808">Transferase</keyword>
<dbReference type="STRING" id="1458461.BN1012_Phect566"/>
<dbReference type="PANTHER" id="PTHR11895">
    <property type="entry name" value="TRANSAMIDASE"/>
    <property type="match status" value="1"/>
</dbReference>
<organism evidence="5 6">
    <name type="scientific">Candidatus Phaeomarinibacter ectocarpi</name>
    <dbReference type="NCBI Taxonomy" id="1458461"/>
    <lineage>
        <taxon>Bacteria</taxon>
        <taxon>Pseudomonadati</taxon>
        <taxon>Pseudomonadota</taxon>
        <taxon>Alphaproteobacteria</taxon>
        <taxon>Hyphomicrobiales</taxon>
        <taxon>Parvibaculaceae</taxon>
        <taxon>Candidatus Phaeomarinibacter</taxon>
    </lineage>
</organism>
<dbReference type="RefSeq" id="WP_043949643.1">
    <property type="nucleotide sequence ID" value="NZ_HG966617.1"/>
</dbReference>
<dbReference type="InterPro" id="IPR020556">
    <property type="entry name" value="Amidase_CS"/>
</dbReference>
<feature type="domain" description="Amidase" evidence="4">
    <location>
        <begin position="28"/>
        <end position="455"/>
    </location>
</feature>
<sequence length="479" mass="50317">MTGFKEYDDYDALGLAELVAKKEVTPTELLDEAISRLEKVDGTLNSVPLKHYDEARSAIDSGLPDGPFKGVPFLLKDLHLLMKGTVTSFGSGAFKDNVADHDSTLTERYKEAGLVIFGKTNSPEFGLAGTTEPRLYGPTHNPWNTDHSPGGSSGGAAAAVAAGVLPLANASDGGGSIRIPASACGLFGMKPSRARTPLGPDRGEGWGGMSASHAVSRTVRDNAALLDATAGPAPGDPYSCPEPKRPFLDEVSIEPRPLRIAVTDTGPNGNSADAAVSAGLEATVKLLESLGHTVTQAAPAIDPNDMTVAQIGLIASSTALALDMRGEALGRPVAQQEVENITWAIAENGRSLSGTDVARGTLLIHQFSRQVAAFMNDYDVLLSPTLALPPVPLGTVNMDGDDIGAYIDINARYMPFAGLFNMTGQPSMSVPMHWTDDGLPVGMMFTGPFGNEATLFQLAGQLERAQPWAHRRPPVHAAN</sequence>
<evidence type="ECO:0000256" key="1">
    <source>
        <dbReference type="ARBA" id="ARBA00003871"/>
    </source>
</evidence>
<protein>
    <recommendedName>
        <fullName evidence="3">Indoleacetamide hydrolase</fullName>
    </recommendedName>
</protein>
<dbReference type="InterPro" id="IPR000120">
    <property type="entry name" value="Amidase"/>
</dbReference>
<dbReference type="Pfam" id="PF01425">
    <property type="entry name" value="Amidase"/>
    <property type="match status" value="1"/>
</dbReference>
<comment type="similarity">
    <text evidence="2">Belongs to the amidase family.</text>
</comment>
<keyword evidence="6" id="KW-1185">Reference proteome</keyword>
<proteinExistence type="inferred from homology"/>
<dbReference type="InterPro" id="IPR023631">
    <property type="entry name" value="Amidase_dom"/>
</dbReference>